<dbReference type="Proteomes" id="UP000265715">
    <property type="component" value="Unassembled WGS sequence"/>
</dbReference>
<organism evidence="2 3">
    <name type="scientific">Calidithermus terrae</name>
    <dbReference type="NCBI Taxonomy" id="1408545"/>
    <lineage>
        <taxon>Bacteria</taxon>
        <taxon>Thermotogati</taxon>
        <taxon>Deinococcota</taxon>
        <taxon>Deinococci</taxon>
        <taxon>Thermales</taxon>
        <taxon>Thermaceae</taxon>
        <taxon>Calidithermus</taxon>
    </lineage>
</organism>
<dbReference type="InterPro" id="IPR000160">
    <property type="entry name" value="GGDEF_dom"/>
</dbReference>
<feature type="domain" description="GGDEF" evidence="1">
    <location>
        <begin position="291"/>
        <end position="405"/>
    </location>
</feature>
<dbReference type="PROSITE" id="PS50887">
    <property type="entry name" value="GGDEF"/>
    <property type="match status" value="1"/>
</dbReference>
<dbReference type="AlphaFoldDB" id="A0A399EAE5"/>
<dbReference type="EMBL" id="QXDL01000155">
    <property type="protein sequence ID" value="RIH81694.1"/>
    <property type="molecule type" value="Genomic_DNA"/>
</dbReference>
<proteinExistence type="predicted"/>
<evidence type="ECO:0000313" key="2">
    <source>
        <dbReference type="EMBL" id="RIH81694.1"/>
    </source>
</evidence>
<accession>A0A399EAE5</accession>
<keyword evidence="3" id="KW-1185">Reference proteome</keyword>
<sequence>MHEMDWQLLAPISIEGSNLIVEYCEHEGRIAIRLGGFAGVVLPLSEFELLIQHLTSGRGWGGNGVHWSPPFLKVGSRTFTLKDAGRRALAETLARVPGLSAHPAPRPEANPWQQRLVELLHSPLEGLPSALDRLAALAFERLELQGLSLWVHDPAAGSYTLAARVPKLLEPRVLSPRGYPELLEQSLLLPLHNLQADGRAAELRAVGEAWCFGALLQVPIRLEREVSAVLWLERRESQPWSELDQFVALQLAEALRPHVAAALTQGYQPNSPEAFRRYLEQAVARARRQGHWVGLVWFKSPGLSEVQRARVLEVLQRSLRYSDAAIEASPEDFLLLLSTLRAPSGAARAAERIVARLQIVMGRLPALGVAVLPEQASTAEELWQQAEQAAVKALRSGQGDLARVE</sequence>
<dbReference type="InterPro" id="IPR029787">
    <property type="entry name" value="Nucleotide_cyclase"/>
</dbReference>
<dbReference type="RefSeq" id="WP_119315976.1">
    <property type="nucleotide sequence ID" value="NZ_QXDL01000155.1"/>
</dbReference>
<gene>
    <name evidence="2" type="ORF">Mterra_03008</name>
</gene>
<dbReference type="Gene3D" id="3.30.70.270">
    <property type="match status" value="1"/>
</dbReference>
<dbReference type="OrthoDB" id="23692at2"/>
<dbReference type="InterPro" id="IPR043128">
    <property type="entry name" value="Rev_trsase/Diguanyl_cyclase"/>
</dbReference>
<name>A0A399EAE5_9DEIN</name>
<evidence type="ECO:0000313" key="3">
    <source>
        <dbReference type="Proteomes" id="UP000265715"/>
    </source>
</evidence>
<evidence type="ECO:0000259" key="1">
    <source>
        <dbReference type="PROSITE" id="PS50887"/>
    </source>
</evidence>
<reference evidence="2 3" key="1">
    <citation type="submission" date="2018-08" db="EMBL/GenBank/DDBJ databases">
        <title>Meiothermus terrae DSM 26712 genome sequencing project.</title>
        <authorList>
            <person name="Da Costa M.S."/>
            <person name="Albuquerque L."/>
            <person name="Raposo P."/>
            <person name="Froufe H.J.C."/>
            <person name="Barroso C.S."/>
            <person name="Egas C."/>
        </authorList>
    </citation>
    <scope>NUCLEOTIDE SEQUENCE [LARGE SCALE GENOMIC DNA]</scope>
    <source>
        <strain evidence="2 3">DSM 26712</strain>
    </source>
</reference>
<comment type="caution">
    <text evidence="2">The sequence shown here is derived from an EMBL/GenBank/DDBJ whole genome shotgun (WGS) entry which is preliminary data.</text>
</comment>
<protein>
    <recommendedName>
        <fullName evidence="1">GGDEF domain-containing protein</fullName>
    </recommendedName>
</protein>
<dbReference type="SUPFAM" id="SSF55073">
    <property type="entry name" value="Nucleotide cyclase"/>
    <property type="match status" value="1"/>
</dbReference>
<dbReference type="SUPFAM" id="SSF55781">
    <property type="entry name" value="GAF domain-like"/>
    <property type="match status" value="1"/>
</dbReference>